<dbReference type="Proteomes" id="UP001163624">
    <property type="component" value="Chromosome"/>
</dbReference>
<protein>
    <submittedName>
        <fullName evidence="1">Uncharacterized protein</fullName>
    </submittedName>
</protein>
<keyword evidence="2" id="KW-1185">Reference proteome</keyword>
<name>A0ABY6ZYG1_9PSED</name>
<gene>
    <name evidence="1" type="ORF">OU419_25350</name>
</gene>
<evidence type="ECO:0000313" key="2">
    <source>
        <dbReference type="Proteomes" id="UP001163624"/>
    </source>
</evidence>
<accession>A0ABY6ZYG1</accession>
<dbReference type="EMBL" id="CP113432">
    <property type="protein sequence ID" value="WAI49035.1"/>
    <property type="molecule type" value="Genomic_DNA"/>
</dbReference>
<proteinExistence type="predicted"/>
<sequence length="40" mass="4423">MKRRRQLVVTKGRALLSAVLINIACDTLQAALWIAPESSE</sequence>
<reference evidence="1" key="1">
    <citation type="submission" date="2022-11" db="EMBL/GenBank/DDBJ databases">
        <title>Pseudomonas triclosanedens sp. nov., a triclosan degrader isolated from activated sludge.</title>
        <authorList>
            <person name="Yin Y."/>
            <person name="Lu Z."/>
        </authorList>
    </citation>
    <scope>NUCLEOTIDE SEQUENCE</scope>
    <source>
        <strain evidence="1">ZM23</strain>
    </source>
</reference>
<dbReference type="RefSeq" id="WP_268172467.1">
    <property type="nucleotide sequence ID" value="NZ_CP113432.1"/>
</dbReference>
<evidence type="ECO:0000313" key="1">
    <source>
        <dbReference type="EMBL" id="WAI49035.1"/>
    </source>
</evidence>
<organism evidence="1 2">
    <name type="scientific">Pseudomonas triclosanedens</name>
    <dbReference type="NCBI Taxonomy" id="2961893"/>
    <lineage>
        <taxon>Bacteria</taxon>
        <taxon>Pseudomonadati</taxon>
        <taxon>Pseudomonadota</taxon>
        <taxon>Gammaproteobacteria</taxon>
        <taxon>Pseudomonadales</taxon>
        <taxon>Pseudomonadaceae</taxon>
        <taxon>Pseudomonas</taxon>
    </lineage>
</organism>